<organism evidence="5 6">
    <name type="scientific">Pangasianodon hypophthalmus</name>
    <name type="common">Striped catfish</name>
    <name type="synonym">Helicophagus hypophthalmus</name>
    <dbReference type="NCBI Taxonomy" id="310915"/>
    <lineage>
        <taxon>Eukaryota</taxon>
        <taxon>Metazoa</taxon>
        <taxon>Chordata</taxon>
        <taxon>Craniata</taxon>
        <taxon>Vertebrata</taxon>
        <taxon>Euteleostomi</taxon>
        <taxon>Actinopterygii</taxon>
        <taxon>Neopterygii</taxon>
        <taxon>Teleostei</taxon>
        <taxon>Ostariophysi</taxon>
        <taxon>Siluriformes</taxon>
        <taxon>Pangasiidae</taxon>
        <taxon>Pangasianodon</taxon>
    </lineage>
</organism>
<accession>A0A5N5Q4C2</accession>
<dbReference type="SUPFAM" id="SSF56672">
    <property type="entry name" value="DNA/RNA polymerases"/>
    <property type="match status" value="1"/>
</dbReference>
<evidence type="ECO:0000256" key="2">
    <source>
        <dbReference type="ARBA" id="ARBA00012180"/>
    </source>
</evidence>
<dbReference type="Proteomes" id="UP000327468">
    <property type="component" value="Chromosome 1"/>
</dbReference>
<evidence type="ECO:0000259" key="3">
    <source>
        <dbReference type="Pfam" id="PF00078"/>
    </source>
</evidence>
<dbReference type="EMBL" id="VFJC01000002">
    <property type="protein sequence ID" value="KAB5586780.1"/>
    <property type="molecule type" value="Genomic_DNA"/>
</dbReference>
<evidence type="ECO:0000313" key="6">
    <source>
        <dbReference type="Proteomes" id="UP000327468"/>
    </source>
</evidence>
<dbReference type="PANTHER" id="PTHR33064">
    <property type="entry name" value="POL PROTEIN"/>
    <property type="match status" value="1"/>
</dbReference>
<dbReference type="EC" id="3.1.26.4" evidence="2"/>
<dbReference type="Gene3D" id="3.10.10.10">
    <property type="entry name" value="HIV Type 1 Reverse Transcriptase, subunit A, domain 1"/>
    <property type="match status" value="1"/>
</dbReference>
<comment type="similarity">
    <text evidence="1">Belongs to the beta type-B retroviral polymerase family. HERV class-II K(HML-2) pol subfamily.</text>
</comment>
<dbReference type="GO" id="GO:0004523">
    <property type="term" value="F:RNA-DNA hybrid ribonuclease activity"/>
    <property type="evidence" value="ECO:0007669"/>
    <property type="project" value="UniProtKB-EC"/>
</dbReference>
<dbReference type="Pfam" id="PF00078">
    <property type="entry name" value="RVT_1"/>
    <property type="match status" value="1"/>
</dbReference>
<proteinExistence type="inferred from homology"/>
<dbReference type="InterPro" id="IPR043502">
    <property type="entry name" value="DNA/RNA_pol_sf"/>
</dbReference>
<gene>
    <name evidence="5" type="ORF">PHYPO_G00005490</name>
</gene>
<evidence type="ECO:0000313" key="5">
    <source>
        <dbReference type="EMBL" id="KAB5586780.1"/>
    </source>
</evidence>
<dbReference type="CDD" id="cd01647">
    <property type="entry name" value="RT_LTR"/>
    <property type="match status" value="1"/>
</dbReference>
<comment type="caution">
    <text evidence="5">The sequence shown here is derived from an EMBL/GenBank/DDBJ whole genome shotgun (WGS) entry which is preliminary data.</text>
</comment>
<protein>
    <recommendedName>
        <fullName evidence="2">ribonuclease H</fullName>
        <ecNumber evidence="2">3.1.26.4</ecNumber>
    </recommendedName>
</protein>
<dbReference type="InterPro" id="IPR051320">
    <property type="entry name" value="Viral_Replic_Matur_Polypro"/>
</dbReference>
<evidence type="ECO:0000256" key="1">
    <source>
        <dbReference type="ARBA" id="ARBA00010879"/>
    </source>
</evidence>
<dbReference type="InterPro" id="IPR041577">
    <property type="entry name" value="RT_RNaseH_2"/>
</dbReference>
<keyword evidence="6" id="KW-1185">Reference proteome</keyword>
<dbReference type="Pfam" id="PF17919">
    <property type="entry name" value="RT_RNaseH_2"/>
    <property type="match status" value="1"/>
</dbReference>
<dbReference type="InterPro" id="IPR000477">
    <property type="entry name" value="RT_dom"/>
</dbReference>
<evidence type="ECO:0000259" key="4">
    <source>
        <dbReference type="Pfam" id="PF17919"/>
    </source>
</evidence>
<dbReference type="PANTHER" id="PTHR33064:SF29">
    <property type="entry name" value="PEPTIDASE A2 DOMAIN-CONTAINING PROTEIN-RELATED"/>
    <property type="match status" value="1"/>
</dbReference>
<dbReference type="InterPro" id="IPR043128">
    <property type="entry name" value="Rev_trsase/Diguanyl_cyclase"/>
</dbReference>
<name>A0A5N5Q4C2_PANHP</name>
<sequence length="235" mass="26279">MLRDGIIEESASPWSSPIVVVQKPNKSIQLCNDFQNLNQVSEFDSYLLPRVDNLVERLGRARFISTLDLIKGYWQMALSLAAKPKTAFLSSGGHWQYWVLPFGLHGAPATFQRLMDVILTANPKKCHLGLTEAQYLGYRIGQGLLLPQEKKVEAMREYPKPTTKKQISPGKDNRVQWSQEAEQAFNDLKQALKSSPVLRNPDFSLPFIVQTDASGTGLGAVLSQVFDGEEHPVLL</sequence>
<reference evidence="5 6" key="1">
    <citation type="submission" date="2019-06" db="EMBL/GenBank/DDBJ databases">
        <title>A chromosome-scale genome assembly of the striped catfish, Pangasianodon hypophthalmus.</title>
        <authorList>
            <person name="Wen M."/>
            <person name="Zahm M."/>
            <person name="Roques C."/>
            <person name="Cabau C."/>
            <person name="Klopp C."/>
            <person name="Donnadieu C."/>
            <person name="Jouanno E."/>
            <person name="Avarre J.-C."/>
            <person name="Campet M."/>
            <person name="Ha T.T.T."/>
            <person name="Dugue R."/>
            <person name="Lampietro C."/>
            <person name="Louis A."/>
            <person name="Herpin A."/>
            <person name="Echchiki A."/>
            <person name="Berthelot C."/>
            <person name="Parey E."/>
            <person name="Roest-Crollius H."/>
            <person name="Braasch I."/>
            <person name="Postlethwait J."/>
            <person name="Bobe J."/>
            <person name="Montfort J."/>
            <person name="Bouchez O."/>
            <person name="Begum T."/>
            <person name="Schartl M."/>
            <person name="Guiguen Y."/>
        </authorList>
    </citation>
    <scope>NUCLEOTIDE SEQUENCE [LARGE SCALE GENOMIC DNA]</scope>
    <source>
        <strain evidence="5 6">Indonesia</strain>
        <tissue evidence="5">Blood</tissue>
    </source>
</reference>
<dbReference type="Gene3D" id="3.30.70.270">
    <property type="match status" value="2"/>
</dbReference>
<feature type="domain" description="Reverse transcriptase/retrotransposon-derived protein RNase H-like" evidence="4">
    <location>
        <begin position="177"/>
        <end position="233"/>
    </location>
</feature>
<feature type="domain" description="Reverse transcriptase" evidence="3">
    <location>
        <begin position="34"/>
        <end position="132"/>
    </location>
</feature>
<dbReference type="AlphaFoldDB" id="A0A5N5Q4C2"/>